<feature type="domain" description="Glucose-6-phosphate dehydrogenase NAD-binding" evidence="7">
    <location>
        <begin position="26"/>
        <end position="207"/>
    </location>
</feature>
<comment type="similarity">
    <text evidence="6">Belongs to the glucose-6-phosphate dehydrogenase family.</text>
</comment>
<feature type="binding site" evidence="6">
    <location>
        <position position="360"/>
    </location>
    <ligand>
        <name>substrate</name>
    </ligand>
</feature>
<dbReference type="NCBIfam" id="TIGR00871">
    <property type="entry name" value="zwf"/>
    <property type="match status" value="1"/>
</dbReference>
<dbReference type="Proteomes" id="UP000266426">
    <property type="component" value="Unassembled WGS sequence"/>
</dbReference>
<gene>
    <name evidence="6 9" type="primary">zwf</name>
    <name evidence="9" type="ORF">C4541_01635</name>
</gene>
<dbReference type="PANTHER" id="PTHR23429:SF0">
    <property type="entry name" value="GLUCOSE-6-PHOSPHATE 1-DEHYDROGENASE"/>
    <property type="match status" value="1"/>
</dbReference>
<dbReference type="PANTHER" id="PTHR23429">
    <property type="entry name" value="GLUCOSE-6-PHOSPHATE 1-DEHYDROGENASE G6PD"/>
    <property type="match status" value="1"/>
</dbReference>
<feature type="binding site" evidence="6">
    <location>
        <position position="198"/>
    </location>
    <ligand>
        <name>substrate</name>
    </ligand>
</feature>
<dbReference type="GO" id="GO:0004345">
    <property type="term" value="F:glucose-6-phosphate dehydrogenase activity"/>
    <property type="evidence" value="ECO:0007669"/>
    <property type="project" value="UniProtKB-UniRule"/>
</dbReference>
<comment type="catalytic activity">
    <reaction evidence="6">
        <text>D-glucose 6-phosphate + NADP(+) = 6-phospho-D-glucono-1,5-lactone + NADPH + H(+)</text>
        <dbReference type="Rhea" id="RHEA:15841"/>
        <dbReference type="ChEBI" id="CHEBI:15378"/>
        <dbReference type="ChEBI" id="CHEBI:57783"/>
        <dbReference type="ChEBI" id="CHEBI:57955"/>
        <dbReference type="ChEBI" id="CHEBI:58349"/>
        <dbReference type="ChEBI" id="CHEBI:61548"/>
        <dbReference type="EC" id="1.1.1.49"/>
    </reaction>
</comment>
<evidence type="ECO:0000313" key="9">
    <source>
        <dbReference type="EMBL" id="RJP61728.1"/>
    </source>
</evidence>
<evidence type="ECO:0000313" key="10">
    <source>
        <dbReference type="Proteomes" id="UP000266426"/>
    </source>
</evidence>
<comment type="caution">
    <text evidence="9">The sequence shown here is derived from an EMBL/GenBank/DDBJ whole genome shotgun (WGS) entry which is preliminary data.</text>
</comment>
<dbReference type="InterPro" id="IPR022675">
    <property type="entry name" value="G6P_DH_C"/>
</dbReference>
<accession>A0A3A4R9B3</accession>
<dbReference type="GO" id="GO:0050661">
    <property type="term" value="F:NADP binding"/>
    <property type="evidence" value="ECO:0007669"/>
    <property type="project" value="UniProtKB-UniRule"/>
</dbReference>
<feature type="binding site" evidence="6">
    <location>
        <position position="202"/>
    </location>
    <ligand>
        <name>substrate</name>
    </ligand>
</feature>
<comment type="pathway">
    <text evidence="1 6">Carbohydrate degradation; pentose phosphate pathway; D-ribulose 5-phosphate from D-glucose 6-phosphate (oxidative stage): step 1/3.</text>
</comment>
<dbReference type="Gene3D" id="3.40.50.720">
    <property type="entry name" value="NAD(P)-binding Rossmann-like Domain"/>
    <property type="match status" value="1"/>
</dbReference>
<evidence type="ECO:0000259" key="7">
    <source>
        <dbReference type="Pfam" id="PF00479"/>
    </source>
</evidence>
<protein>
    <recommendedName>
        <fullName evidence="6">Glucose-6-phosphate 1-dehydrogenase</fullName>
        <shortName evidence="6">G6PD</shortName>
        <ecNumber evidence="6">1.1.1.49</ecNumber>
    </recommendedName>
</protein>
<dbReference type="PIRSF" id="PIRSF000110">
    <property type="entry name" value="G6PD"/>
    <property type="match status" value="1"/>
</dbReference>
<comment type="caution">
    <text evidence="6">Lacks conserved residue(s) required for the propagation of feature annotation.</text>
</comment>
<organism evidence="9 10">
    <name type="scientific">Candidatus Auribacter fodinae</name>
    <dbReference type="NCBI Taxonomy" id="2093366"/>
    <lineage>
        <taxon>Bacteria</taxon>
        <taxon>Pseudomonadati</taxon>
        <taxon>Candidatus Auribacterota</taxon>
        <taxon>Candidatus Auribacteria</taxon>
        <taxon>Candidatus Auribacterales</taxon>
        <taxon>Candidatus Auribacteraceae</taxon>
        <taxon>Candidatus Auribacter</taxon>
    </lineage>
</organism>
<dbReference type="PRINTS" id="PR00079">
    <property type="entry name" value="G6PDHDRGNASE"/>
</dbReference>
<dbReference type="AlphaFoldDB" id="A0A3A4R9B3"/>
<dbReference type="UniPathway" id="UPA00115">
    <property type="reaction ID" value="UER00408"/>
</dbReference>
<keyword evidence="3 6" id="KW-0521">NADP</keyword>
<dbReference type="InterPro" id="IPR036291">
    <property type="entry name" value="NAD(P)-bd_dom_sf"/>
</dbReference>
<evidence type="ECO:0000256" key="4">
    <source>
        <dbReference type="ARBA" id="ARBA00023002"/>
    </source>
</evidence>
<feature type="binding site" evidence="6">
    <location>
        <position position="236"/>
    </location>
    <ligand>
        <name>substrate</name>
    </ligand>
</feature>
<dbReference type="EC" id="1.1.1.49" evidence="6"/>
<dbReference type="GO" id="GO:0006006">
    <property type="term" value="P:glucose metabolic process"/>
    <property type="evidence" value="ECO:0007669"/>
    <property type="project" value="UniProtKB-KW"/>
</dbReference>
<keyword evidence="5 6" id="KW-0119">Carbohydrate metabolism</keyword>
<evidence type="ECO:0000259" key="8">
    <source>
        <dbReference type="Pfam" id="PF02781"/>
    </source>
</evidence>
<evidence type="ECO:0000256" key="1">
    <source>
        <dbReference type="ARBA" id="ARBA00004937"/>
    </source>
</evidence>
<dbReference type="GO" id="GO:0009051">
    <property type="term" value="P:pentose-phosphate shunt, oxidative branch"/>
    <property type="evidence" value="ECO:0007669"/>
    <property type="project" value="TreeGrafter"/>
</dbReference>
<dbReference type="SUPFAM" id="SSF51735">
    <property type="entry name" value="NAD(P)-binding Rossmann-fold domains"/>
    <property type="match status" value="1"/>
</dbReference>
<dbReference type="Gene3D" id="3.30.360.10">
    <property type="entry name" value="Dihydrodipicolinate Reductase, domain 2"/>
    <property type="match status" value="1"/>
</dbReference>
<dbReference type="EMBL" id="QZJZ01000010">
    <property type="protein sequence ID" value="RJP61728.1"/>
    <property type="molecule type" value="Genomic_DNA"/>
</dbReference>
<comment type="function">
    <text evidence="6">Catalyzes the oxidation of glucose 6-phosphate to 6-phosphogluconolactone.</text>
</comment>
<dbReference type="SUPFAM" id="SSF55347">
    <property type="entry name" value="Glyceraldehyde-3-phosphate dehydrogenase-like, C-terminal domain"/>
    <property type="match status" value="1"/>
</dbReference>
<dbReference type="InterPro" id="IPR022674">
    <property type="entry name" value="G6P_DH_NAD-bd"/>
</dbReference>
<evidence type="ECO:0000256" key="2">
    <source>
        <dbReference type="ARBA" id="ARBA00022526"/>
    </source>
</evidence>
<feature type="binding site" evidence="6">
    <location>
        <position position="63"/>
    </location>
    <ligand>
        <name>NADP(+)</name>
        <dbReference type="ChEBI" id="CHEBI:58349"/>
    </ligand>
</feature>
<sequence length="513" mass="59303">MPRSHPYFTVRDEFCMETRACPCGIIIFGASGDLTERKLIPALFHLQQRGLIPEQFFVMGCGRTPLSDEEFRLKVRDIVSKSADPANIERFVASCYYTSGNYDSLELYESLTLNLGELNKTYSTGENYIFYFATPPTVYTNIIRHLSLSKLITKDERQDKWRRVVVEKPFGRDLDSARILNDELHKSLTEKQLYRIDHYLGKDTVQNILIFRFANSIFEPIWNRHYIDNVQITVAETIGVGHRAGYYEKAGLLRDMFQNHMLQMLSLVSMEAPISFDANHVRDEKVKLLRSVRPFPEKNLSDWIVRGQYEQGSINGESVKAYQEEDNVDPRSSIETFVAAKIMIDSWRWHGVPFYLRSGKRLPMRMSEIAITFKKIPYSIFKPISSNEFSNNVLILTVQPEEGVSLTIQAKRPGPKLCMSSLTMNFMYQDVFGTEPPEAYERILLDSMLGDQTLFIREDDMDISWSLITPVLRQWESDSNNASLHFYKAGTWGPDASDALLNRDGKYWRNIEE</sequence>
<keyword evidence="4 6" id="KW-0560">Oxidoreductase</keyword>
<dbReference type="Pfam" id="PF00479">
    <property type="entry name" value="G6PD_N"/>
    <property type="match status" value="1"/>
</dbReference>
<feature type="active site" description="Proton acceptor" evidence="6">
    <location>
        <position position="260"/>
    </location>
</feature>
<feature type="binding site" evidence="6">
    <location>
        <position position="168"/>
    </location>
    <ligand>
        <name>NADP(+)</name>
        <dbReference type="ChEBI" id="CHEBI:58349"/>
    </ligand>
</feature>
<keyword evidence="2 6" id="KW-0313">Glucose metabolism</keyword>
<reference evidence="9 10" key="1">
    <citation type="journal article" date="2017" name="ISME J.">
        <title>Energy and carbon metabolisms in a deep terrestrial subsurface fluid microbial community.</title>
        <authorList>
            <person name="Momper L."/>
            <person name="Jungbluth S.P."/>
            <person name="Lee M.D."/>
            <person name="Amend J.P."/>
        </authorList>
    </citation>
    <scope>NUCLEOTIDE SEQUENCE [LARGE SCALE GENOMIC DNA]</scope>
    <source>
        <strain evidence="9">SURF_26</strain>
    </source>
</reference>
<evidence type="ECO:0000256" key="3">
    <source>
        <dbReference type="ARBA" id="ARBA00022857"/>
    </source>
</evidence>
<dbReference type="GO" id="GO:0005829">
    <property type="term" value="C:cytosol"/>
    <property type="evidence" value="ECO:0007669"/>
    <property type="project" value="TreeGrafter"/>
</dbReference>
<dbReference type="InterPro" id="IPR001282">
    <property type="entry name" value="G6P_DH"/>
</dbReference>
<evidence type="ECO:0000256" key="6">
    <source>
        <dbReference type="HAMAP-Rule" id="MF_00966"/>
    </source>
</evidence>
<evidence type="ECO:0000256" key="5">
    <source>
        <dbReference type="ARBA" id="ARBA00023277"/>
    </source>
</evidence>
<proteinExistence type="inferred from homology"/>
<dbReference type="Pfam" id="PF02781">
    <property type="entry name" value="G6PD_C"/>
    <property type="match status" value="1"/>
</dbReference>
<feature type="binding site" evidence="6">
    <location>
        <position position="255"/>
    </location>
    <ligand>
        <name>substrate</name>
    </ligand>
</feature>
<dbReference type="HAMAP" id="MF_00966">
    <property type="entry name" value="G6PD"/>
    <property type="match status" value="1"/>
</dbReference>
<feature type="domain" description="Glucose-6-phosphate dehydrogenase C-terminal" evidence="8">
    <location>
        <begin position="209"/>
        <end position="509"/>
    </location>
</feature>
<name>A0A3A4R9B3_9BACT</name>